<protein>
    <recommendedName>
        <fullName evidence="10">Alpha-1,3-mannosyl-glycoprotein 4-beta-N-acetylglucosaminyltransferase B</fullName>
    </recommendedName>
</protein>
<dbReference type="Pfam" id="PF04666">
    <property type="entry name" value="MGAT4_cons"/>
    <property type="match status" value="1"/>
</dbReference>
<dbReference type="Proteomes" id="UP000015101">
    <property type="component" value="Unassembled WGS sequence"/>
</dbReference>
<dbReference type="InterPro" id="IPR057279">
    <property type="entry name" value="MGAT4"/>
</dbReference>
<dbReference type="GO" id="GO:0005793">
    <property type="term" value="C:endoplasmic reticulum-Golgi intermediate compartment"/>
    <property type="evidence" value="ECO:0000318"/>
    <property type="project" value="GO_Central"/>
</dbReference>
<dbReference type="GO" id="GO:0006487">
    <property type="term" value="P:protein N-linked glycosylation"/>
    <property type="evidence" value="ECO:0000318"/>
    <property type="project" value="GO_Central"/>
</dbReference>
<accession>T1FS45</accession>
<evidence type="ECO:0000313" key="7">
    <source>
        <dbReference type="EMBL" id="ESO08788.1"/>
    </source>
</evidence>
<dbReference type="HOGENOM" id="CLU_398659_0_0_1"/>
<comment type="pathway">
    <text evidence="1">Protein modification; protein glycosylation.</text>
</comment>
<evidence type="ECO:0000313" key="8">
    <source>
        <dbReference type="EnsemblMetazoa" id="HelroP190605"/>
    </source>
</evidence>
<name>T1FS45_HELRO</name>
<dbReference type="GO" id="GO:0005783">
    <property type="term" value="C:endoplasmic reticulum"/>
    <property type="evidence" value="ECO:0000318"/>
    <property type="project" value="GO_Central"/>
</dbReference>
<dbReference type="PANTHER" id="PTHR12062">
    <property type="entry name" value="N-ACETYLGLUCOSAMINYLTRANSFERASE VI"/>
    <property type="match status" value="1"/>
</dbReference>
<dbReference type="EMBL" id="KB096023">
    <property type="protein sequence ID" value="ESO08788.1"/>
    <property type="molecule type" value="Genomic_DNA"/>
</dbReference>
<proteinExistence type="predicted"/>
<dbReference type="GeneID" id="20211642"/>
<reference evidence="9" key="1">
    <citation type="submission" date="2012-12" db="EMBL/GenBank/DDBJ databases">
        <authorList>
            <person name="Hellsten U."/>
            <person name="Grimwood J."/>
            <person name="Chapman J.A."/>
            <person name="Shapiro H."/>
            <person name="Aerts A."/>
            <person name="Otillar R.P."/>
            <person name="Terry A.Y."/>
            <person name="Boore J.L."/>
            <person name="Simakov O."/>
            <person name="Marletaz F."/>
            <person name="Cho S.-J."/>
            <person name="Edsinger-Gonzales E."/>
            <person name="Havlak P."/>
            <person name="Kuo D.-H."/>
            <person name="Larsson T."/>
            <person name="Lv J."/>
            <person name="Arendt D."/>
            <person name="Savage R."/>
            <person name="Osoegawa K."/>
            <person name="de Jong P."/>
            <person name="Lindberg D.R."/>
            <person name="Seaver E.C."/>
            <person name="Weisblat D.A."/>
            <person name="Putnam N.H."/>
            <person name="Grigoriev I.V."/>
            <person name="Rokhsar D.S."/>
        </authorList>
    </citation>
    <scope>NUCLEOTIDE SEQUENCE</scope>
</reference>
<dbReference type="CTD" id="20211642"/>
<feature type="domain" description="MGAT4 A/B/C C-terminal" evidence="6">
    <location>
        <begin position="400"/>
        <end position="536"/>
    </location>
</feature>
<dbReference type="EMBL" id="AMQM01003060">
    <property type="status" value="NOT_ANNOTATED_CDS"/>
    <property type="molecule type" value="Genomic_DNA"/>
</dbReference>
<dbReference type="GO" id="GO:0008375">
    <property type="term" value="F:acetylglucosaminyltransferase activity"/>
    <property type="evidence" value="ECO:0000318"/>
    <property type="project" value="GO_Central"/>
</dbReference>
<keyword evidence="9" id="KW-1185">Reference proteome</keyword>
<reference evidence="7 9" key="2">
    <citation type="journal article" date="2013" name="Nature">
        <title>Insights into bilaterian evolution from three spiralian genomes.</title>
        <authorList>
            <person name="Simakov O."/>
            <person name="Marletaz F."/>
            <person name="Cho S.J."/>
            <person name="Edsinger-Gonzales E."/>
            <person name="Havlak P."/>
            <person name="Hellsten U."/>
            <person name="Kuo D.H."/>
            <person name="Larsson T."/>
            <person name="Lv J."/>
            <person name="Arendt D."/>
            <person name="Savage R."/>
            <person name="Osoegawa K."/>
            <person name="de Jong P."/>
            <person name="Grimwood J."/>
            <person name="Chapman J.A."/>
            <person name="Shapiro H."/>
            <person name="Aerts A."/>
            <person name="Otillar R.P."/>
            <person name="Terry A.Y."/>
            <person name="Boore J.L."/>
            <person name="Grigoriev I.V."/>
            <person name="Lindberg D.R."/>
            <person name="Seaver E.C."/>
            <person name="Weisblat D.A."/>
            <person name="Putnam N.H."/>
            <person name="Rokhsar D.S."/>
        </authorList>
    </citation>
    <scope>NUCLEOTIDE SEQUENCE</scope>
</reference>
<dbReference type="EnsemblMetazoa" id="HelroT190605">
    <property type="protein sequence ID" value="HelroP190605"/>
    <property type="gene ID" value="HelroG190605"/>
</dbReference>
<feature type="domain" description="MGAT4 conserved region" evidence="5">
    <location>
        <begin position="104"/>
        <end position="386"/>
    </location>
</feature>
<dbReference type="KEGG" id="hro:HELRODRAFT_190605"/>
<keyword evidence="2" id="KW-0328">Glycosyltransferase</keyword>
<evidence type="ECO:0000259" key="6">
    <source>
        <dbReference type="Pfam" id="PF23524"/>
    </source>
</evidence>
<keyword evidence="4" id="KW-0472">Membrane</keyword>
<gene>
    <name evidence="8" type="primary">20211642</name>
    <name evidence="7" type="ORF">HELRODRAFT_190605</name>
</gene>
<sequence>MILIRQNKVLLNKRNALIPSLLKISLLPFVTITMFYFVKNMLKVSKMDTLNGKLKELLELEELKRGQISAMCSQLMSWDMYDETLMRICFGDDRTTFYKPLLLTQLPHLASNWSFIQPHVLYSKKKPNVTIVIGIVTVRRSNYQYIEETLTSLIENLNEEEMEKTQIVVMITELKERSRYVEQVEKLITAKFMKHLSSGLLQVLASNPDFYPDLNSIEVTLGDPKERAMWRTKQNLDYIYLMMYCWGKGRYYLQLEDDVITTGNYITEIEKRVEPLKTVSKTGKEYEDWFMVQFSKMGFIGKLFNKDSLLLMIEFLLMFYQDKPCDWLVDHVVGTMETCVPLSENSSCPGSQPFKKRITISPSLFQHIGLHSSLAGKIQNIKARDFHHKVALLSSQNPPATVHTTLNKIKNHPHELQQVYDFKSPDQSFFFWAWGPRSDDVITIKFTNPLPLRSYEIRCGTMEYPNDILHNVTVLVQFHDDAVAKDKEKFVSMDNVNVRENGRILLGDLSRNINQSVHAIRILFLSDSSYWLAIKEIIITTFGSNKTINNNNNTKHNNKNNDNNNNIKINNNNNINDVIRFCNYANINETFCSRWIVFRLSVTPNPIIDSIHNPRHKKLSLKRKIYDLFWRDFAIVDVILCLSVVAWSKRSRLLRLGFLGTMNLRMSLNNGGCISGRNVTTFLHLFFPETE</sequence>
<evidence type="ECO:0000256" key="4">
    <source>
        <dbReference type="SAM" id="Phobius"/>
    </source>
</evidence>
<dbReference type="InterPro" id="IPR056576">
    <property type="entry name" value="MGAT4_A/B/C_C"/>
</dbReference>
<keyword evidence="4" id="KW-1133">Transmembrane helix</keyword>
<reference evidence="8" key="3">
    <citation type="submission" date="2015-06" db="UniProtKB">
        <authorList>
            <consortium name="EnsemblMetazoa"/>
        </authorList>
    </citation>
    <scope>IDENTIFICATION</scope>
</reference>
<dbReference type="AlphaFoldDB" id="T1FS45"/>
<keyword evidence="3" id="KW-0808">Transferase</keyword>
<evidence type="ECO:0000256" key="2">
    <source>
        <dbReference type="ARBA" id="ARBA00022676"/>
    </source>
</evidence>
<dbReference type="InParanoid" id="T1FS45"/>
<evidence type="ECO:0000259" key="5">
    <source>
        <dbReference type="Pfam" id="PF04666"/>
    </source>
</evidence>
<dbReference type="eggNOG" id="ENOG502QPQJ">
    <property type="taxonomic scope" value="Eukaryota"/>
</dbReference>
<dbReference type="Pfam" id="PF23524">
    <property type="entry name" value="MGAT4A_C"/>
    <property type="match status" value="1"/>
</dbReference>
<keyword evidence="4" id="KW-0812">Transmembrane</keyword>
<evidence type="ECO:0000256" key="3">
    <source>
        <dbReference type="ARBA" id="ARBA00022679"/>
    </source>
</evidence>
<dbReference type="GO" id="GO:0005795">
    <property type="term" value="C:Golgi stack"/>
    <property type="evidence" value="ECO:0000318"/>
    <property type="project" value="GO_Central"/>
</dbReference>
<dbReference type="STRING" id="6412.T1FS45"/>
<dbReference type="InterPro" id="IPR006759">
    <property type="entry name" value="Glyco_transf_54"/>
</dbReference>
<feature type="transmembrane region" description="Helical" evidence="4">
    <location>
        <begin position="21"/>
        <end position="38"/>
    </location>
</feature>
<organism evidence="8 9">
    <name type="scientific">Helobdella robusta</name>
    <name type="common">Californian leech</name>
    <dbReference type="NCBI Taxonomy" id="6412"/>
    <lineage>
        <taxon>Eukaryota</taxon>
        <taxon>Metazoa</taxon>
        <taxon>Spiralia</taxon>
        <taxon>Lophotrochozoa</taxon>
        <taxon>Annelida</taxon>
        <taxon>Clitellata</taxon>
        <taxon>Hirudinea</taxon>
        <taxon>Rhynchobdellida</taxon>
        <taxon>Glossiphoniidae</taxon>
        <taxon>Helobdella</taxon>
    </lineage>
</organism>
<dbReference type="PANTHER" id="PTHR12062:SF9">
    <property type="entry name" value="ALPHA-1,3-MANNOSYL-GLYCOPROTEIN 4-BETA-N-ACETYLGLUCOSAMINYLTRANSFERASE A, ISOFORM A"/>
    <property type="match status" value="1"/>
</dbReference>
<evidence type="ECO:0008006" key="10">
    <source>
        <dbReference type="Google" id="ProtNLM"/>
    </source>
</evidence>
<dbReference type="RefSeq" id="XP_009012810.1">
    <property type="nucleotide sequence ID" value="XM_009014562.1"/>
</dbReference>
<dbReference type="OrthoDB" id="2016523at2759"/>
<evidence type="ECO:0000256" key="1">
    <source>
        <dbReference type="ARBA" id="ARBA00004922"/>
    </source>
</evidence>
<evidence type="ECO:0000313" key="9">
    <source>
        <dbReference type="Proteomes" id="UP000015101"/>
    </source>
</evidence>